<dbReference type="Proteomes" id="UP000307440">
    <property type="component" value="Unassembled WGS sequence"/>
</dbReference>
<feature type="compositionally biased region" description="Basic and acidic residues" evidence="1">
    <location>
        <begin position="397"/>
        <end position="408"/>
    </location>
</feature>
<feature type="region of interest" description="Disordered" evidence="1">
    <location>
        <begin position="253"/>
        <end position="290"/>
    </location>
</feature>
<evidence type="ECO:0000256" key="1">
    <source>
        <dbReference type="SAM" id="MobiDB-lite"/>
    </source>
</evidence>
<reference evidence="2 3" key="1">
    <citation type="journal article" date="2019" name="Nat. Ecol. Evol.">
        <title>Megaphylogeny resolves global patterns of mushroom evolution.</title>
        <authorList>
            <person name="Varga T."/>
            <person name="Krizsan K."/>
            <person name="Foldi C."/>
            <person name="Dima B."/>
            <person name="Sanchez-Garcia M."/>
            <person name="Sanchez-Ramirez S."/>
            <person name="Szollosi G.J."/>
            <person name="Szarkandi J.G."/>
            <person name="Papp V."/>
            <person name="Albert L."/>
            <person name="Andreopoulos W."/>
            <person name="Angelini C."/>
            <person name="Antonin V."/>
            <person name="Barry K.W."/>
            <person name="Bougher N.L."/>
            <person name="Buchanan P."/>
            <person name="Buyck B."/>
            <person name="Bense V."/>
            <person name="Catcheside P."/>
            <person name="Chovatia M."/>
            <person name="Cooper J."/>
            <person name="Damon W."/>
            <person name="Desjardin D."/>
            <person name="Finy P."/>
            <person name="Geml J."/>
            <person name="Haridas S."/>
            <person name="Hughes K."/>
            <person name="Justo A."/>
            <person name="Karasinski D."/>
            <person name="Kautmanova I."/>
            <person name="Kiss B."/>
            <person name="Kocsube S."/>
            <person name="Kotiranta H."/>
            <person name="LaButti K.M."/>
            <person name="Lechner B.E."/>
            <person name="Liimatainen K."/>
            <person name="Lipzen A."/>
            <person name="Lukacs Z."/>
            <person name="Mihaltcheva S."/>
            <person name="Morgado L.N."/>
            <person name="Niskanen T."/>
            <person name="Noordeloos M.E."/>
            <person name="Ohm R.A."/>
            <person name="Ortiz-Santana B."/>
            <person name="Ovrebo C."/>
            <person name="Racz N."/>
            <person name="Riley R."/>
            <person name="Savchenko A."/>
            <person name="Shiryaev A."/>
            <person name="Soop K."/>
            <person name="Spirin V."/>
            <person name="Szebenyi C."/>
            <person name="Tomsovsky M."/>
            <person name="Tulloss R.E."/>
            <person name="Uehling J."/>
            <person name="Grigoriev I.V."/>
            <person name="Vagvolgyi C."/>
            <person name="Papp T."/>
            <person name="Martin F.M."/>
            <person name="Miettinen O."/>
            <person name="Hibbett D.S."/>
            <person name="Nagy L.G."/>
        </authorList>
    </citation>
    <scope>NUCLEOTIDE SEQUENCE [LARGE SCALE GENOMIC DNA]</scope>
    <source>
        <strain evidence="2 3">CBS 121175</strain>
    </source>
</reference>
<feature type="compositionally biased region" description="Polar residues" evidence="1">
    <location>
        <begin position="313"/>
        <end position="325"/>
    </location>
</feature>
<sequence>MSLSTSQFSDRTPHHSFLYPFPHRGDLASPAVTTVGAASGRRLGPIVGREVALDPTLSVLLKIASFSPFGSFLSIGSPTRRVHTGNTRCPTSGSQASSLQSGSSMYADAESNHLESSLAHLHSNGGNATGPPASVISSQAGPDDDMYTFDFRSQGATFAVVPMTPASPPPTWYDQALERDLATSTGASPDFPIGLHRPIPAASWMPPGLLLQGAVNIPVEHVSPICRPSSPTGYGQEPLRHPMATEVYASGQYSQQIGRTTSRRQHDSETHRPHVSPSPNSSTSHQSRNINCPEAHDQTQAIPRLSRVPPLTPSVSSNHPTIYNTNPPPRPQAATSIIREWAAPRNGLDPIPWSSRMECQTVIPSTNQTSQRGEEQSGHGEDEGGYNGDSDENFDSDVYHNNDRPREPSRQYITRADLDDHLSQVTALIRGGFEAMGTPSRPDRPESSAVERDREQARAYVSQRRRGGLPQRRSRASISFQKRTRDEFESLLGGNPWERCPSMEELAAFAQTWDHTNPTLIPCCNDANFRIDFYEGPHSPWNTSAVRVFVQYYARKSRLDLMPKTFDQISNVVFTRIKTLKAKFKKHRLPLPQRTASTAAGRRQCRKLRLFGRRVRAAHRHPSLRPHLDFLYDLGAEGMSSDESDHGDLPYDPPARARAPRFYIRRPRWRNPALRPWLDLFSVVDTIVRRTDANASRGAYPRLRVDEAITPAYSDSRKLMSSLPRNCYDPQWLAAHPDPVYGVNAKDFDYPLMHERDIFDLSFNRVSSMYSYEWDLPFSRDVAYYIIDMAMTPDDSSRYSPGQLAGKATTRLIEHRTNILLKVRLLNKSFNELVVHQPSLWALVDLGNMSPRSIELSLKRSVFRQMAAVVLPLTGTLRNYDGVLDVVHRNHLRFASLEVYFTPVKNGNHPRLLHNFNSILSYPIHSMAITTYGSQMDGPEATSFPMYHIPDVMGRLRQLHLQRPRKELLRRLSQSIFPALTSLHIVDRPHPTSLISPQDMVAVLQPFHQTLEEISIHFVLWSHVDSLPIETDRLRFPKLKAISVKGDFVSCGLFLARVALKAPPQTRPGSEVKISIEVGLDYVPVRQAFGRSRPVDWTSSIFLQARDEFMDLFPTTPHTACTLALTPTTFGTILSHDVQVAFGFQVSFNQRFVPGINDDTARDCSLSALLDTLYSRQFSNPKSLTSTLVLDIRLDDTSPRLMRSLNALLHNSPSIEHVHFTPISFADPVLTSLLHPSTFSRLDSISTDLSILSDGQALKGPSEELKRSILAVSLRQRLGMFLMSRNHLHNTIPRVVFKYSVRTSPDSLALTISGFKTECLHAFKIDAPLSARR</sequence>
<feature type="region of interest" description="Disordered" evidence="1">
    <location>
        <begin position="363"/>
        <end position="408"/>
    </location>
</feature>
<evidence type="ECO:0000313" key="2">
    <source>
        <dbReference type="EMBL" id="TFK17533.1"/>
    </source>
</evidence>
<feature type="region of interest" description="Disordered" evidence="1">
    <location>
        <begin position="431"/>
        <end position="456"/>
    </location>
</feature>
<protein>
    <submittedName>
        <fullName evidence="2">Uncharacterized protein</fullName>
    </submittedName>
</protein>
<name>A0A5C3KCZ5_COPMA</name>
<keyword evidence="3" id="KW-1185">Reference proteome</keyword>
<feature type="region of interest" description="Disordered" evidence="1">
    <location>
        <begin position="307"/>
        <end position="332"/>
    </location>
</feature>
<feature type="compositionally biased region" description="Low complexity" evidence="1">
    <location>
        <begin position="275"/>
        <end position="287"/>
    </location>
</feature>
<dbReference type="OrthoDB" id="3224221at2759"/>
<organism evidence="2 3">
    <name type="scientific">Coprinopsis marcescibilis</name>
    <name type="common">Agaric fungus</name>
    <name type="synonym">Psathyrella marcescibilis</name>
    <dbReference type="NCBI Taxonomy" id="230819"/>
    <lineage>
        <taxon>Eukaryota</taxon>
        <taxon>Fungi</taxon>
        <taxon>Dikarya</taxon>
        <taxon>Basidiomycota</taxon>
        <taxon>Agaricomycotina</taxon>
        <taxon>Agaricomycetes</taxon>
        <taxon>Agaricomycetidae</taxon>
        <taxon>Agaricales</taxon>
        <taxon>Agaricineae</taxon>
        <taxon>Psathyrellaceae</taxon>
        <taxon>Coprinopsis</taxon>
    </lineage>
</organism>
<dbReference type="EMBL" id="ML210496">
    <property type="protein sequence ID" value="TFK17533.1"/>
    <property type="molecule type" value="Genomic_DNA"/>
</dbReference>
<feature type="compositionally biased region" description="Basic and acidic residues" evidence="1">
    <location>
        <begin position="441"/>
        <end position="456"/>
    </location>
</feature>
<evidence type="ECO:0000313" key="3">
    <source>
        <dbReference type="Proteomes" id="UP000307440"/>
    </source>
</evidence>
<feature type="region of interest" description="Disordered" evidence="1">
    <location>
        <begin position="83"/>
        <end position="107"/>
    </location>
</feature>
<gene>
    <name evidence="2" type="ORF">FA15DRAFT_710710</name>
</gene>
<feature type="compositionally biased region" description="Basic and acidic residues" evidence="1">
    <location>
        <begin position="372"/>
        <end position="382"/>
    </location>
</feature>
<feature type="region of interest" description="Disordered" evidence="1">
    <location>
        <begin position="120"/>
        <end position="141"/>
    </location>
</feature>
<proteinExistence type="predicted"/>
<feature type="compositionally biased region" description="Low complexity" evidence="1">
    <location>
        <begin position="92"/>
        <end position="104"/>
    </location>
</feature>
<accession>A0A5C3KCZ5</accession>